<dbReference type="Gene3D" id="1.20.1260.10">
    <property type="match status" value="1"/>
</dbReference>
<organism evidence="2 3">
    <name type="scientific">Anaeroselena agilis</name>
    <dbReference type="NCBI Taxonomy" id="3063788"/>
    <lineage>
        <taxon>Bacteria</taxon>
        <taxon>Bacillati</taxon>
        <taxon>Bacillota</taxon>
        <taxon>Negativicutes</taxon>
        <taxon>Acetonemataceae</taxon>
        <taxon>Anaeroselena</taxon>
    </lineage>
</organism>
<keyword evidence="2" id="KW-0167">Capsid protein</keyword>
<evidence type="ECO:0000313" key="3">
    <source>
        <dbReference type="Proteomes" id="UP001254848"/>
    </source>
</evidence>
<name>A0ABU3P346_9FIRM</name>
<dbReference type="EMBL" id="JAUOZS010000001">
    <property type="protein sequence ID" value="MDT8902958.1"/>
    <property type="molecule type" value="Genomic_DNA"/>
</dbReference>
<dbReference type="Pfam" id="PF07875">
    <property type="entry name" value="Coat_F"/>
    <property type="match status" value="1"/>
</dbReference>
<feature type="region of interest" description="Disordered" evidence="1">
    <location>
        <begin position="1"/>
        <end position="22"/>
    </location>
</feature>
<dbReference type="InterPro" id="IPR012347">
    <property type="entry name" value="Ferritin-like"/>
</dbReference>
<proteinExistence type="predicted"/>
<keyword evidence="2" id="KW-0946">Virion</keyword>
<sequence>MVQMSGQNQQSQQGQMSGQSTQISDRDIMQVCLNEAKHMASSLNIYIQEATSEQLRRDYMTVLGEVYSQEKQLFDYMQQKGYYSVKNASPQDITKAQSKFSGQSQQQGMQ</sequence>
<keyword evidence="3" id="KW-1185">Reference proteome</keyword>
<dbReference type="Proteomes" id="UP001254848">
    <property type="component" value="Unassembled WGS sequence"/>
</dbReference>
<comment type="caution">
    <text evidence="2">The sequence shown here is derived from an EMBL/GenBank/DDBJ whole genome shotgun (WGS) entry which is preliminary data.</text>
</comment>
<dbReference type="InterPro" id="IPR012851">
    <property type="entry name" value="Spore_coat_CotF-like"/>
</dbReference>
<accession>A0ABU3P346</accession>
<gene>
    <name evidence="2" type="ORF">Q4T40_17075</name>
</gene>
<evidence type="ECO:0000256" key="1">
    <source>
        <dbReference type="SAM" id="MobiDB-lite"/>
    </source>
</evidence>
<reference evidence="2 3" key="1">
    <citation type="submission" date="2023-07" db="EMBL/GenBank/DDBJ databases">
        <title>The novel representative of Negativicutes class, Anaeroselena agilis gen. nov. sp. nov.</title>
        <authorList>
            <person name="Prokofeva M.I."/>
            <person name="Elcheninov A.G."/>
            <person name="Klyukina A."/>
            <person name="Kublanov I.V."/>
            <person name="Frolov E.N."/>
            <person name="Podosokorskaya O.A."/>
        </authorList>
    </citation>
    <scope>NUCLEOTIDE SEQUENCE [LARGE SCALE GENOMIC DNA]</scope>
    <source>
        <strain evidence="2 3">4137-cl</strain>
    </source>
</reference>
<dbReference type="RefSeq" id="WP_413781421.1">
    <property type="nucleotide sequence ID" value="NZ_JAUOZS010000001.1"/>
</dbReference>
<protein>
    <submittedName>
        <fullName evidence="2">Spore coat protein</fullName>
    </submittedName>
</protein>
<evidence type="ECO:0000313" key="2">
    <source>
        <dbReference type="EMBL" id="MDT8902958.1"/>
    </source>
</evidence>